<dbReference type="Gene3D" id="1.25.10.10">
    <property type="entry name" value="Leucine-rich Repeat Variant"/>
    <property type="match status" value="1"/>
</dbReference>
<comment type="caution">
    <text evidence="6">The sequence shown here is derived from an EMBL/GenBank/DDBJ whole genome shotgun (WGS) entry which is preliminary data.</text>
</comment>
<gene>
    <name evidence="6" type="ORF">FOB64_005121</name>
</gene>
<dbReference type="GO" id="GO:0006606">
    <property type="term" value="P:protein import into nucleus"/>
    <property type="evidence" value="ECO:0007669"/>
    <property type="project" value="InterPro"/>
</dbReference>
<dbReference type="InterPro" id="IPR040122">
    <property type="entry name" value="Importin_beta"/>
</dbReference>
<dbReference type="Proteomes" id="UP000536275">
    <property type="component" value="Unassembled WGS sequence"/>
</dbReference>
<keyword evidence="2" id="KW-0813">Transport</keyword>
<keyword evidence="5" id="KW-0653">Protein transport</keyword>
<accession>A0A8H6F2Q5</accession>
<evidence type="ECO:0000313" key="6">
    <source>
        <dbReference type="EMBL" id="KAF6063481.1"/>
    </source>
</evidence>
<dbReference type="AlphaFoldDB" id="A0A8H6F2Q5"/>
<proteinExistence type="predicted"/>
<dbReference type="PANTHER" id="PTHR10527">
    <property type="entry name" value="IMPORTIN BETA"/>
    <property type="match status" value="1"/>
</dbReference>
<evidence type="ECO:0000256" key="3">
    <source>
        <dbReference type="ARBA" id="ARBA00022490"/>
    </source>
</evidence>
<keyword evidence="4" id="KW-0677">Repeat</keyword>
<sequence length="246" mass="27322">MSWTPDPQALEQLKHIFKGTLSSNNEERRLANEALIQAKQQPEIENYLFTLLIDDGNGSSNGTSNGSTTATTGTTTTTRSDVRAAAGINLKNNILKNKSIDRTYLINNIMKGLMSPDSLVRNITGNVITSMFSIYGLDNWSSALTDLLNLIQQPPIGDNNNNSYIPQEAAMSALSKICEDSYLELDREFQNNRPLNYLIGEFLKLIEQHPSGKIKAGAIHCINQFIPLNTQSFLIVLDDYLNKILI</sequence>
<dbReference type="SUPFAM" id="SSF48371">
    <property type="entry name" value="ARM repeat"/>
    <property type="match status" value="1"/>
</dbReference>
<comment type="subcellular location">
    <subcellularLocation>
        <location evidence="1">Cytoplasm</location>
    </subcellularLocation>
</comment>
<keyword evidence="3" id="KW-0963">Cytoplasm</keyword>
<reference evidence="6 7" key="1">
    <citation type="submission" date="2020-03" db="EMBL/GenBank/DDBJ databases">
        <title>FDA dAtabase for Regulatory Grade micrObial Sequences (FDA-ARGOS): Supporting development and validation of Infectious Disease Dx tests.</title>
        <authorList>
            <person name="Campos J."/>
            <person name="Goldberg B."/>
            <person name="Tallon L."/>
            <person name="Sadzewicz L."/>
            <person name="Vavikolanu K."/>
            <person name="Mehta A."/>
            <person name="Aluvathingal J."/>
            <person name="Nadendla S."/>
            <person name="Nandy P."/>
            <person name="Geyer C."/>
            <person name="Yan Y."/>
            <person name="Sichtig H."/>
        </authorList>
    </citation>
    <scope>NUCLEOTIDE SEQUENCE [LARGE SCALE GENOMIC DNA]</scope>
    <source>
        <strain evidence="6 7">FDAARGOS_656</strain>
    </source>
</reference>
<protein>
    <recommendedName>
        <fullName evidence="8">Importin N-terminal domain-containing protein</fullName>
    </recommendedName>
</protein>
<evidence type="ECO:0000256" key="2">
    <source>
        <dbReference type="ARBA" id="ARBA00022448"/>
    </source>
</evidence>
<dbReference type="EMBL" id="JABWAD010000060">
    <property type="protein sequence ID" value="KAF6063481.1"/>
    <property type="molecule type" value="Genomic_DNA"/>
</dbReference>
<name>A0A8H6F2Q5_CANAX</name>
<organism evidence="6 7">
    <name type="scientific">Candida albicans</name>
    <name type="common">Yeast</name>
    <dbReference type="NCBI Taxonomy" id="5476"/>
    <lineage>
        <taxon>Eukaryota</taxon>
        <taxon>Fungi</taxon>
        <taxon>Dikarya</taxon>
        <taxon>Ascomycota</taxon>
        <taxon>Saccharomycotina</taxon>
        <taxon>Pichiomycetes</taxon>
        <taxon>Debaryomycetaceae</taxon>
        <taxon>Candida/Lodderomyces clade</taxon>
        <taxon>Candida</taxon>
    </lineage>
</organism>
<evidence type="ECO:0000313" key="7">
    <source>
        <dbReference type="Proteomes" id="UP000536275"/>
    </source>
</evidence>
<evidence type="ECO:0000256" key="1">
    <source>
        <dbReference type="ARBA" id="ARBA00004496"/>
    </source>
</evidence>
<dbReference type="InterPro" id="IPR016024">
    <property type="entry name" value="ARM-type_fold"/>
</dbReference>
<dbReference type="InterPro" id="IPR011989">
    <property type="entry name" value="ARM-like"/>
</dbReference>
<evidence type="ECO:0008006" key="8">
    <source>
        <dbReference type="Google" id="ProtNLM"/>
    </source>
</evidence>
<evidence type="ECO:0000256" key="5">
    <source>
        <dbReference type="ARBA" id="ARBA00022927"/>
    </source>
</evidence>
<evidence type="ECO:0000256" key="4">
    <source>
        <dbReference type="ARBA" id="ARBA00022737"/>
    </source>
</evidence>
<dbReference type="GO" id="GO:0005737">
    <property type="term" value="C:cytoplasm"/>
    <property type="evidence" value="ECO:0007669"/>
    <property type="project" value="UniProtKB-SubCell"/>
</dbReference>